<keyword evidence="2" id="KW-1133">Transmembrane helix</keyword>
<reference evidence="3 4" key="1">
    <citation type="submission" date="2020-08" db="EMBL/GenBank/DDBJ databases">
        <title>Genomic Encyclopedia of Type Strains, Phase IV (KMG-IV): sequencing the most valuable type-strain genomes for metagenomic binning, comparative biology and taxonomic classification.</title>
        <authorList>
            <person name="Goeker M."/>
        </authorList>
    </citation>
    <scope>NUCLEOTIDE SEQUENCE [LARGE SCALE GENOMIC DNA]</scope>
    <source>
        <strain evidence="3 4">DSM 102238</strain>
    </source>
</reference>
<feature type="region of interest" description="Disordered" evidence="1">
    <location>
        <begin position="64"/>
        <end position="135"/>
    </location>
</feature>
<gene>
    <name evidence="3" type="ORF">GGR04_001270</name>
</gene>
<dbReference type="EMBL" id="JACIEK010000001">
    <property type="protein sequence ID" value="MBB3997449.1"/>
    <property type="molecule type" value="Genomic_DNA"/>
</dbReference>
<sequence length="338" mass="35014">MSQMETSLRRALEAGDVSDPAFRESIYAASERALERMLESRGADEAVRFEQRSRLAETINRVEGEHAQADDAAAAHDEGEAFEEAGEAPYDTAAPYDDRAARTEDHAPQTLGSGAVGAAEPDAWTPGGTGVPKSGAPTRSRFAVPLAAVVFAVLLAVLAYVLAGAVRGGSDAATTGAVTGDASSDALASASDLGWIDVFDGNDLEALSTPNGGRIETVAKPDEREAVRVSAPTGGEGEVLLTMGAGVMRQISGRQVRIELTAGSPNAALREFGIRCLAADQSFCDRQRFSTAMSEEAFVFDVAVPAGVTSAGSIAIGPGLNGTPNDVDIYALRIRALG</sequence>
<keyword evidence="4" id="KW-1185">Reference proteome</keyword>
<keyword evidence="2" id="KW-0472">Membrane</keyword>
<evidence type="ECO:0000256" key="2">
    <source>
        <dbReference type="SAM" id="Phobius"/>
    </source>
</evidence>
<dbReference type="AlphaFoldDB" id="A0A7W6EAT3"/>
<comment type="caution">
    <text evidence="3">The sequence shown here is derived from an EMBL/GenBank/DDBJ whole genome shotgun (WGS) entry which is preliminary data.</text>
</comment>
<feature type="compositionally biased region" description="Basic and acidic residues" evidence="1">
    <location>
        <begin position="64"/>
        <end position="79"/>
    </location>
</feature>
<accession>A0A7W6EAT3</accession>
<organism evidence="3 4">
    <name type="scientific">Aureimonas pseudogalii</name>
    <dbReference type="NCBI Taxonomy" id="1744844"/>
    <lineage>
        <taxon>Bacteria</taxon>
        <taxon>Pseudomonadati</taxon>
        <taxon>Pseudomonadota</taxon>
        <taxon>Alphaproteobacteria</taxon>
        <taxon>Hyphomicrobiales</taxon>
        <taxon>Aurantimonadaceae</taxon>
        <taxon>Aureimonas</taxon>
    </lineage>
</organism>
<evidence type="ECO:0000313" key="4">
    <source>
        <dbReference type="Proteomes" id="UP000542776"/>
    </source>
</evidence>
<name>A0A7W6EAT3_9HYPH</name>
<protein>
    <submittedName>
        <fullName evidence="3">Uncharacterized protein</fullName>
    </submittedName>
</protein>
<dbReference type="RefSeq" id="WP_183198909.1">
    <property type="nucleotide sequence ID" value="NZ_JACIEK010000001.1"/>
</dbReference>
<keyword evidence="2" id="KW-0812">Transmembrane</keyword>
<feature type="compositionally biased region" description="Basic and acidic residues" evidence="1">
    <location>
        <begin position="96"/>
        <end position="107"/>
    </location>
</feature>
<feature type="transmembrane region" description="Helical" evidence="2">
    <location>
        <begin position="142"/>
        <end position="163"/>
    </location>
</feature>
<proteinExistence type="predicted"/>
<dbReference type="Proteomes" id="UP000542776">
    <property type="component" value="Unassembled WGS sequence"/>
</dbReference>
<evidence type="ECO:0000256" key="1">
    <source>
        <dbReference type="SAM" id="MobiDB-lite"/>
    </source>
</evidence>
<evidence type="ECO:0000313" key="3">
    <source>
        <dbReference type="EMBL" id="MBB3997449.1"/>
    </source>
</evidence>